<gene>
    <name evidence="3" type="ORF">RhiirA1_392836</name>
</gene>
<dbReference type="VEuPathDB" id="FungiDB:RhiirA1_392836"/>
<evidence type="ECO:0000313" key="3">
    <source>
        <dbReference type="EMBL" id="PKC68516.1"/>
    </source>
</evidence>
<sequence length="153" mass="16631">MNSEFSDRIKDINGHAEGSKDQKRKSLKNAPLGSSSIYTIASTTLLCNKRGRDTAFEQFITPLMHDINTVIWRERAEKGNVHKSMIGLGLLIGILGIGGGIGGGGLSGLDGGLDGLLGIGLILIGRKAIIFIYPKTKIYITLNSYLNFRIWKK</sequence>
<feature type="transmembrane region" description="Helical" evidence="2">
    <location>
        <begin position="115"/>
        <end position="133"/>
    </location>
</feature>
<feature type="compositionally biased region" description="Basic and acidic residues" evidence="1">
    <location>
        <begin position="1"/>
        <end position="21"/>
    </location>
</feature>
<feature type="transmembrane region" description="Helical" evidence="2">
    <location>
        <begin position="85"/>
        <end position="109"/>
    </location>
</feature>
<feature type="region of interest" description="Disordered" evidence="1">
    <location>
        <begin position="1"/>
        <end position="28"/>
    </location>
</feature>
<dbReference type="AlphaFoldDB" id="A0A2N0RZ15"/>
<accession>A0A2N0RZ15</accession>
<proteinExistence type="predicted"/>
<protein>
    <submittedName>
        <fullName evidence="3">Uncharacterized protein</fullName>
    </submittedName>
</protein>
<comment type="caution">
    <text evidence="3">The sequence shown here is derived from an EMBL/GenBank/DDBJ whole genome shotgun (WGS) entry which is preliminary data.</text>
</comment>
<name>A0A2N0RZ15_9GLOM</name>
<evidence type="ECO:0000256" key="1">
    <source>
        <dbReference type="SAM" id="MobiDB-lite"/>
    </source>
</evidence>
<dbReference type="Proteomes" id="UP000232688">
    <property type="component" value="Unassembled WGS sequence"/>
</dbReference>
<evidence type="ECO:0000256" key="2">
    <source>
        <dbReference type="SAM" id="Phobius"/>
    </source>
</evidence>
<keyword evidence="2" id="KW-0812">Transmembrane</keyword>
<organism evidence="3 4">
    <name type="scientific">Rhizophagus irregularis</name>
    <dbReference type="NCBI Taxonomy" id="588596"/>
    <lineage>
        <taxon>Eukaryota</taxon>
        <taxon>Fungi</taxon>
        <taxon>Fungi incertae sedis</taxon>
        <taxon>Mucoromycota</taxon>
        <taxon>Glomeromycotina</taxon>
        <taxon>Glomeromycetes</taxon>
        <taxon>Glomerales</taxon>
        <taxon>Glomeraceae</taxon>
        <taxon>Rhizophagus</taxon>
    </lineage>
</organism>
<keyword evidence="2" id="KW-0472">Membrane</keyword>
<keyword evidence="2" id="KW-1133">Transmembrane helix</keyword>
<dbReference type="EMBL" id="LLXH01000327">
    <property type="protein sequence ID" value="PKC68516.1"/>
    <property type="molecule type" value="Genomic_DNA"/>
</dbReference>
<evidence type="ECO:0000313" key="4">
    <source>
        <dbReference type="Proteomes" id="UP000232688"/>
    </source>
</evidence>
<reference evidence="3 4" key="1">
    <citation type="submission" date="2017-10" db="EMBL/GenBank/DDBJ databases">
        <title>Extensive intraspecific genome diversity in a model arbuscular mycorrhizal fungus.</title>
        <authorList>
            <person name="Chen E.C.H."/>
            <person name="Morin E."/>
            <person name="Baudet D."/>
            <person name="Noel J."/>
            <person name="Ndikumana S."/>
            <person name="Charron P."/>
            <person name="St-Onge C."/>
            <person name="Giorgi J."/>
            <person name="Grigoriev I.V."/>
            <person name="Roux C."/>
            <person name="Martin F.M."/>
            <person name="Corradi N."/>
        </authorList>
    </citation>
    <scope>NUCLEOTIDE SEQUENCE [LARGE SCALE GENOMIC DNA]</scope>
    <source>
        <strain evidence="3 4">A1</strain>
    </source>
</reference>
<reference evidence="3 4" key="2">
    <citation type="submission" date="2017-10" db="EMBL/GenBank/DDBJ databases">
        <title>Genome analyses suggest a sexual origin of heterokaryosis in a supposedly ancient asexual fungus.</title>
        <authorList>
            <person name="Corradi N."/>
            <person name="Sedzielewska K."/>
            <person name="Noel J."/>
            <person name="Charron P."/>
            <person name="Farinelli L."/>
            <person name="Marton T."/>
            <person name="Kruger M."/>
            <person name="Pelin A."/>
            <person name="Brachmann A."/>
            <person name="Corradi N."/>
        </authorList>
    </citation>
    <scope>NUCLEOTIDE SEQUENCE [LARGE SCALE GENOMIC DNA]</scope>
    <source>
        <strain evidence="3 4">A1</strain>
    </source>
</reference>